<dbReference type="PANTHER" id="PTHR33270:SF18">
    <property type="entry name" value="OS02G0324700 PROTEIN"/>
    <property type="match status" value="1"/>
</dbReference>
<feature type="transmembrane region" description="Helical" evidence="1">
    <location>
        <begin position="12"/>
        <end position="32"/>
    </location>
</feature>
<keyword evidence="1" id="KW-0812">Transmembrane</keyword>
<organism evidence="3">
    <name type="scientific">Fagus sylvatica</name>
    <name type="common">Beechnut</name>
    <dbReference type="NCBI Taxonomy" id="28930"/>
    <lineage>
        <taxon>Eukaryota</taxon>
        <taxon>Viridiplantae</taxon>
        <taxon>Streptophyta</taxon>
        <taxon>Embryophyta</taxon>
        <taxon>Tracheophyta</taxon>
        <taxon>Spermatophyta</taxon>
        <taxon>Magnoliopsida</taxon>
        <taxon>eudicotyledons</taxon>
        <taxon>Gunneridae</taxon>
        <taxon>Pentapetalae</taxon>
        <taxon>rosids</taxon>
        <taxon>fabids</taxon>
        <taxon>Fagales</taxon>
        <taxon>Fagaceae</taxon>
        <taxon>Fagus</taxon>
    </lineage>
</organism>
<dbReference type="PANTHER" id="PTHR33270">
    <property type="entry name" value="BNAC05G50380D PROTEIN"/>
    <property type="match status" value="1"/>
</dbReference>
<dbReference type="InterPro" id="IPR055482">
    <property type="entry name" value="DUF7054"/>
</dbReference>
<name>A0A2N9ETJ3_FAGSY</name>
<feature type="transmembrane region" description="Helical" evidence="1">
    <location>
        <begin position="38"/>
        <end position="54"/>
    </location>
</feature>
<protein>
    <recommendedName>
        <fullName evidence="2">DUF7054 domain-containing protein</fullName>
    </recommendedName>
</protein>
<dbReference type="Pfam" id="PF23156">
    <property type="entry name" value="DUF7054"/>
    <property type="match status" value="1"/>
</dbReference>
<dbReference type="InterPro" id="IPR040358">
    <property type="entry name" value="At4g22758-like"/>
</dbReference>
<proteinExistence type="predicted"/>
<evidence type="ECO:0000313" key="3">
    <source>
        <dbReference type="EMBL" id="SPC78113.1"/>
    </source>
</evidence>
<keyword evidence="1" id="KW-1133">Transmembrane helix</keyword>
<accession>A0A2N9ETJ3</accession>
<evidence type="ECO:0000259" key="2">
    <source>
        <dbReference type="Pfam" id="PF23156"/>
    </source>
</evidence>
<gene>
    <name evidence="3" type="ORF">FSB_LOCUS5995</name>
</gene>
<dbReference type="AlphaFoldDB" id="A0A2N9ETJ3"/>
<sequence>MVEISSSSNLMLSLFQARASAVIAFAFAVAFGSCKEGWYYRCLGYLFFATMLLYKPKKNQNAKANRLLISITVLGSAGPIRFVVNEDELVAAVIDTALKSYAREGRLPILGSNLNEFILYCPNAGPDALSPWDTIGSQGVRNFMLCKKPQPVKMAGDDETSIRPISRKGSGSWKAWINKSLNLKIYSH</sequence>
<evidence type="ECO:0000256" key="1">
    <source>
        <dbReference type="SAM" id="Phobius"/>
    </source>
</evidence>
<feature type="domain" description="DUF7054" evidence="2">
    <location>
        <begin position="63"/>
        <end position="146"/>
    </location>
</feature>
<reference evidence="3" key="1">
    <citation type="submission" date="2018-02" db="EMBL/GenBank/DDBJ databases">
        <authorList>
            <person name="Cohen D.B."/>
            <person name="Kent A.D."/>
        </authorList>
    </citation>
    <scope>NUCLEOTIDE SEQUENCE</scope>
</reference>
<dbReference type="EMBL" id="OIVN01000313">
    <property type="protein sequence ID" value="SPC78113.1"/>
    <property type="molecule type" value="Genomic_DNA"/>
</dbReference>
<keyword evidence="1" id="KW-0472">Membrane</keyword>